<feature type="region of interest" description="Disordered" evidence="1">
    <location>
        <begin position="1"/>
        <end position="65"/>
    </location>
</feature>
<gene>
    <name evidence="2" type="ORF">Sliba_03280</name>
</gene>
<accession>A0A640TE01</accession>
<evidence type="ECO:0000313" key="3">
    <source>
        <dbReference type="Proteomes" id="UP000429552"/>
    </source>
</evidence>
<comment type="caution">
    <text evidence="2">The sequence shown here is derived from an EMBL/GenBank/DDBJ whole genome shotgun (WGS) entry which is preliminary data.</text>
</comment>
<evidence type="ECO:0000313" key="2">
    <source>
        <dbReference type="EMBL" id="GFE19875.1"/>
    </source>
</evidence>
<sequence length="65" mass="6704">MWSERAGEGRVGVGTGPVAGRRFPYPVGRPEVSYPVGRPAARPDAPGANGCTRPVRGGRLCRGGA</sequence>
<evidence type="ECO:0000256" key="1">
    <source>
        <dbReference type="SAM" id="MobiDB-lite"/>
    </source>
</evidence>
<dbReference type="EMBL" id="BLIP01000001">
    <property type="protein sequence ID" value="GFE19875.1"/>
    <property type="molecule type" value="Genomic_DNA"/>
</dbReference>
<proteinExistence type="predicted"/>
<name>A0A640TE01_STRNI</name>
<protein>
    <submittedName>
        <fullName evidence="2">Uncharacterized protein</fullName>
    </submittedName>
</protein>
<feature type="compositionally biased region" description="Low complexity" evidence="1">
    <location>
        <begin position="35"/>
        <end position="48"/>
    </location>
</feature>
<organism evidence="2 3">
    <name type="scientific">Streptomyces nigrescens</name>
    <dbReference type="NCBI Taxonomy" id="1920"/>
    <lineage>
        <taxon>Bacteria</taxon>
        <taxon>Bacillati</taxon>
        <taxon>Actinomycetota</taxon>
        <taxon>Actinomycetes</taxon>
        <taxon>Kitasatosporales</taxon>
        <taxon>Streptomycetaceae</taxon>
        <taxon>Streptomyces</taxon>
    </lineage>
</organism>
<dbReference type="Proteomes" id="UP000429552">
    <property type="component" value="Unassembled WGS sequence"/>
</dbReference>
<reference evidence="2 3" key="1">
    <citation type="submission" date="2019-12" db="EMBL/GenBank/DDBJ databases">
        <title>Whole genome shotgun sequence of Streptomyces libani subsp. libani NBRC 13452.</title>
        <authorList>
            <person name="Ichikawa N."/>
            <person name="Kimura A."/>
            <person name="Kitahashi Y."/>
            <person name="Komaki H."/>
            <person name="Tamura T."/>
        </authorList>
    </citation>
    <scope>NUCLEOTIDE SEQUENCE [LARGE SCALE GENOMIC DNA]</scope>
    <source>
        <strain evidence="2 3">NBRC 13452</strain>
    </source>
</reference>
<dbReference type="AlphaFoldDB" id="A0A640TE01"/>